<dbReference type="PANTHER" id="PTHR21310:SF51">
    <property type="entry name" value="AMINOGLYCOSIDE PHOSPHOTRANSFERASE DOMAIN-CONTAINING PROTEIN"/>
    <property type="match status" value="1"/>
</dbReference>
<sequence>ISEHKSGRRFVVRVPACGWHPKWTDLDDDSWSVQVSSMRYIKRKTGLPMPDVLEYSSFLNNPLGAPFQIQSFVPGQLAVEAWHQKDGPIDCETMRQNILRSVAKNVCRLNVLEYEGMGALHFHCGEPDLGRAITLPYGGTMERDADFFEHLQEYVQMIYPSSNNWLVNGLLRMYNIILDAMPHASQDDDTEKFALSPPDFDLQNIVVDGEGNVTGFLDWDRVETLPDFMAWSCYPIFLTEDWRPTYQYPYASFESSPEQLDMYRRQYADYLAEACGGEAQCRFTRKSHLYTTVQLAVLG</sequence>
<evidence type="ECO:0000313" key="1">
    <source>
        <dbReference type="EMBL" id="KAF1988505.1"/>
    </source>
</evidence>
<dbReference type="InterPro" id="IPR051678">
    <property type="entry name" value="AGP_Transferase"/>
</dbReference>
<accession>A0A6G1H5S1</accession>
<gene>
    <name evidence="1" type="ORF">K402DRAFT_306327</name>
</gene>
<protein>
    <submittedName>
        <fullName evidence="1">Uncharacterized protein</fullName>
    </submittedName>
</protein>
<proteinExistence type="predicted"/>
<feature type="non-terminal residue" evidence="1">
    <location>
        <position position="299"/>
    </location>
</feature>
<dbReference type="SUPFAM" id="SSF56112">
    <property type="entry name" value="Protein kinase-like (PK-like)"/>
    <property type="match status" value="1"/>
</dbReference>
<name>A0A6G1H5S1_9PEZI</name>
<dbReference type="EMBL" id="ML977148">
    <property type="protein sequence ID" value="KAF1988505.1"/>
    <property type="molecule type" value="Genomic_DNA"/>
</dbReference>
<evidence type="ECO:0000313" key="2">
    <source>
        <dbReference type="Proteomes" id="UP000800041"/>
    </source>
</evidence>
<reference evidence="1" key="1">
    <citation type="journal article" date="2020" name="Stud. Mycol.">
        <title>101 Dothideomycetes genomes: a test case for predicting lifestyles and emergence of pathogens.</title>
        <authorList>
            <person name="Haridas S."/>
            <person name="Albert R."/>
            <person name="Binder M."/>
            <person name="Bloem J."/>
            <person name="Labutti K."/>
            <person name="Salamov A."/>
            <person name="Andreopoulos B."/>
            <person name="Baker S."/>
            <person name="Barry K."/>
            <person name="Bills G."/>
            <person name="Bluhm B."/>
            <person name="Cannon C."/>
            <person name="Castanera R."/>
            <person name="Culley D."/>
            <person name="Daum C."/>
            <person name="Ezra D."/>
            <person name="Gonzalez J."/>
            <person name="Henrissat B."/>
            <person name="Kuo A."/>
            <person name="Liang C."/>
            <person name="Lipzen A."/>
            <person name="Lutzoni F."/>
            <person name="Magnuson J."/>
            <person name="Mondo S."/>
            <person name="Nolan M."/>
            <person name="Ohm R."/>
            <person name="Pangilinan J."/>
            <person name="Park H.-J."/>
            <person name="Ramirez L."/>
            <person name="Alfaro M."/>
            <person name="Sun H."/>
            <person name="Tritt A."/>
            <person name="Yoshinaga Y."/>
            <person name="Zwiers L.-H."/>
            <person name="Turgeon B."/>
            <person name="Goodwin S."/>
            <person name="Spatafora J."/>
            <person name="Crous P."/>
            <person name="Grigoriev I."/>
        </authorList>
    </citation>
    <scope>NUCLEOTIDE SEQUENCE</scope>
    <source>
        <strain evidence="1">CBS 113979</strain>
    </source>
</reference>
<organism evidence="1 2">
    <name type="scientific">Aulographum hederae CBS 113979</name>
    <dbReference type="NCBI Taxonomy" id="1176131"/>
    <lineage>
        <taxon>Eukaryota</taxon>
        <taxon>Fungi</taxon>
        <taxon>Dikarya</taxon>
        <taxon>Ascomycota</taxon>
        <taxon>Pezizomycotina</taxon>
        <taxon>Dothideomycetes</taxon>
        <taxon>Pleosporomycetidae</taxon>
        <taxon>Aulographales</taxon>
        <taxon>Aulographaceae</taxon>
    </lineage>
</organism>
<dbReference type="PANTHER" id="PTHR21310">
    <property type="entry name" value="AMINOGLYCOSIDE PHOSPHOTRANSFERASE-RELATED-RELATED"/>
    <property type="match status" value="1"/>
</dbReference>
<dbReference type="Proteomes" id="UP000800041">
    <property type="component" value="Unassembled WGS sequence"/>
</dbReference>
<dbReference type="InterPro" id="IPR011009">
    <property type="entry name" value="Kinase-like_dom_sf"/>
</dbReference>
<keyword evidence="2" id="KW-1185">Reference proteome</keyword>
<feature type="non-terminal residue" evidence="1">
    <location>
        <position position="1"/>
    </location>
</feature>
<dbReference type="OrthoDB" id="10003767at2759"/>
<dbReference type="AlphaFoldDB" id="A0A6G1H5S1"/>